<evidence type="ECO:0000313" key="3">
    <source>
        <dbReference type="Proteomes" id="UP001149079"/>
    </source>
</evidence>
<organism evidence="2 3">
    <name type="scientific">Penicillium bovifimosum</name>
    <dbReference type="NCBI Taxonomy" id="126998"/>
    <lineage>
        <taxon>Eukaryota</taxon>
        <taxon>Fungi</taxon>
        <taxon>Dikarya</taxon>
        <taxon>Ascomycota</taxon>
        <taxon>Pezizomycotina</taxon>
        <taxon>Eurotiomycetes</taxon>
        <taxon>Eurotiomycetidae</taxon>
        <taxon>Eurotiales</taxon>
        <taxon>Aspergillaceae</taxon>
        <taxon>Penicillium</taxon>
    </lineage>
</organism>
<reference evidence="2" key="1">
    <citation type="submission" date="2022-11" db="EMBL/GenBank/DDBJ databases">
        <authorList>
            <person name="Petersen C."/>
        </authorList>
    </citation>
    <scope>NUCLEOTIDE SEQUENCE</scope>
    <source>
        <strain evidence="2">IBT 22155</strain>
    </source>
</reference>
<feature type="domain" description="Sin3 C-terminal" evidence="1">
    <location>
        <begin position="27"/>
        <end position="148"/>
    </location>
</feature>
<keyword evidence="3" id="KW-1185">Reference proteome</keyword>
<dbReference type="OrthoDB" id="10265969at2759"/>
<accession>A0A9W9GNT3</accession>
<dbReference type="InterPro" id="IPR031693">
    <property type="entry name" value="Sin3_C"/>
</dbReference>
<name>A0A9W9GNT3_9EURO</name>
<gene>
    <name evidence="2" type="ORF">N7515_008707</name>
</gene>
<dbReference type="AlphaFoldDB" id="A0A9W9GNT3"/>
<proteinExistence type="predicted"/>
<protein>
    <submittedName>
        <fullName evidence="2">Histone deacetylase interacting</fullName>
    </submittedName>
</protein>
<comment type="caution">
    <text evidence="2">The sequence shown here is derived from an EMBL/GenBank/DDBJ whole genome shotgun (WGS) entry which is preliminary data.</text>
</comment>
<dbReference type="Proteomes" id="UP001149079">
    <property type="component" value="Unassembled WGS sequence"/>
</dbReference>
<dbReference type="Pfam" id="PF16879">
    <property type="entry name" value="Sin3a_C"/>
    <property type="match status" value="1"/>
</dbReference>
<dbReference type="GeneID" id="81408621"/>
<evidence type="ECO:0000313" key="2">
    <source>
        <dbReference type="EMBL" id="KAJ5124882.1"/>
    </source>
</evidence>
<dbReference type="RefSeq" id="XP_056519281.1">
    <property type="nucleotide sequence ID" value="XM_056669451.1"/>
</dbReference>
<dbReference type="EMBL" id="JAPQKL010000006">
    <property type="protein sequence ID" value="KAJ5124882.1"/>
    <property type="molecule type" value="Genomic_DNA"/>
</dbReference>
<evidence type="ECO:0000259" key="1">
    <source>
        <dbReference type="Pfam" id="PF16879"/>
    </source>
</evidence>
<reference evidence="2" key="2">
    <citation type="journal article" date="2023" name="IMA Fungus">
        <title>Comparative genomic study of the Penicillium genus elucidates a diverse pangenome and 15 lateral gene transfer events.</title>
        <authorList>
            <person name="Petersen C."/>
            <person name="Sorensen T."/>
            <person name="Nielsen M.R."/>
            <person name="Sondergaard T.E."/>
            <person name="Sorensen J.L."/>
            <person name="Fitzpatrick D.A."/>
            <person name="Frisvad J.C."/>
            <person name="Nielsen K.L."/>
        </authorList>
    </citation>
    <scope>NUCLEOTIDE SEQUENCE</scope>
    <source>
        <strain evidence="2">IBT 22155</strain>
    </source>
</reference>
<sequence length="169" mass="20270">MSLSKEWMADLYRSEMHVMGPCRARDRISDIVNLFFKDREEETYHQEIQYRKQVERLVKDGDVYRITFVPANHRVTIQILLDNNDLNPEESWSYYVTAYSMRDLPEGLDEEEEYDRYYSTLQHHDGLKIRICANNYTLLYQPDTHDWFWRFSAPIAEKDADADTIKAQT</sequence>